<gene>
    <name evidence="2" type="ORF">Rhe02_54970</name>
</gene>
<organism evidence="2 3">
    <name type="scientific">Rhizocola hellebori</name>
    <dbReference type="NCBI Taxonomy" id="1392758"/>
    <lineage>
        <taxon>Bacteria</taxon>
        <taxon>Bacillati</taxon>
        <taxon>Actinomycetota</taxon>
        <taxon>Actinomycetes</taxon>
        <taxon>Micromonosporales</taxon>
        <taxon>Micromonosporaceae</taxon>
        <taxon>Rhizocola</taxon>
    </lineage>
</organism>
<keyword evidence="1" id="KW-0175">Coiled coil</keyword>
<evidence type="ECO:0000313" key="2">
    <source>
        <dbReference type="EMBL" id="GIH07430.1"/>
    </source>
</evidence>
<dbReference type="EMBL" id="BONY01000036">
    <property type="protein sequence ID" value="GIH07430.1"/>
    <property type="molecule type" value="Genomic_DNA"/>
</dbReference>
<dbReference type="RefSeq" id="WP_203911220.1">
    <property type="nucleotide sequence ID" value="NZ_BONY01000036.1"/>
</dbReference>
<comment type="caution">
    <text evidence="2">The sequence shown here is derived from an EMBL/GenBank/DDBJ whole genome shotgun (WGS) entry which is preliminary data.</text>
</comment>
<feature type="coiled-coil region" evidence="1">
    <location>
        <begin position="76"/>
        <end position="103"/>
    </location>
</feature>
<evidence type="ECO:0000256" key="1">
    <source>
        <dbReference type="SAM" id="Coils"/>
    </source>
</evidence>
<dbReference type="Proteomes" id="UP000612899">
    <property type="component" value="Unassembled WGS sequence"/>
</dbReference>
<proteinExistence type="predicted"/>
<sequence length="654" mass="68097">MADEELRAHVKLTGDAQFKQQMQGVGDSADRAGDQIDDLADNTGHLAKEAAKAEAEVKRLIHAINETGDLELLKALRKEKRQLRLFENLGKELKAELEEAVEEATPDAADAGGEIAETVVEGMSFAFKASRPQLIAGLAALAAVASPFIGGVIASAVIGGVGIGGIAGGLAAASQDSRVKGAAERLGEVALNAFEQAADPFVAPAIEALDLLGRAAVDVASSMKPAFAALAPVLMPLTQGLVGLVEEMMPGLIKGMEAAKPVIRAIAKELPEIGEAFGDFIGTIAEDTDGAIMAFAALSDGIQLALRWTGNMIAALEKTYEWSIGAARVANEVLVKLFGWIPVIGNIFKENGPWLDSLVGDLNKSGDASNDFAGDLEGIGDAAKDAADEIDAMKKAMDNAFGKVMDINQATIAYERAIDDLTESVEENGKSLDAREEKGRANRGAILDEIQAIKDLRDANIDNKMSVEDANALYEQQIETLRKNAIKLGLNKDEVNALVDAFKGLPRDTTMEIRFPGLLEALTAARELSRLMGSRAAGFNQPGYVDVLGGVSSGTYVSGRASGGSVMAGATYVVGENGPEILQMGASGGTVYNASQTAAMMSGASGGAAGGAMNLIVSVKPGFEGAMGAAVASYLQFEVQTTGEGDAQLYFAGR</sequence>
<name>A0A8J3QD26_9ACTN</name>
<keyword evidence="3" id="KW-1185">Reference proteome</keyword>
<reference evidence="2" key="1">
    <citation type="submission" date="2021-01" db="EMBL/GenBank/DDBJ databases">
        <title>Whole genome shotgun sequence of Rhizocola hellebori NBRC 109834.</title>
        <authorList>
            <person name="Komaki H."/>
            <person name="Tamura T."/>
        </authorList>
    </citation>
    <scope>NUCLEOTIDE SEQUENCE</scope>
    <source>
        <strain evidence="2">NBRC 109834</strain>
    </source>
</reference>
<evidence type="ECO:0000313" key="3">
    <source>
        <dbReference type="Proteomes" id="UP000612899"/>
    </source>
</evidence>
<dbReference type="AlphaFoldDB" id="A0A8J3QD26"/>
<accession>A0A8J3QD26</accession>
<protein>
    <submittedName>
        <fullName evidence="2">Uncharacterized protein</fullName>
    </submittedName>
</protein>